<gene>
    <name evidence="3" type="ORF">BW733_08690</name>
</gene>
<feature type="region of interest" description="Disordered" evidence="1">
    <location>
        <begin position="19"/>
        <end position="38"/>
    </location>
</feature>
<keyword evidence="2" id="KW-0732">Signal</keyword>
<name>A0A1Q2CXQ3_9ACTN</name>
<keyword evidence="4" id="KW-1185">Reference proteome</keyword>
<evidence type="ECO:0000313" key="3">
    <source>
        <dbReference type="EMBL" id="AQP50893.1"/>
    </source>
</evidence>
<dbReference type="Proteomes" id="UP000188235">
    <property type="component" value="Chromosome"/>
</dbReference>
<dbReference type="EMBL" id="CP019607">
    <property type="protein sequence ID" value="AQP50893.1"/>
    <property type="molecule type" value="Genomic_DNA"/>
</dbReference>
<evidence type="ECO:0008006" key="5">
    <source>
        <dbReference type="Google" id="ProtNLM"/>
    </source>
</evidence>
<dbReference type="AlphaFoldDB" id="A0A1Q2CXQ3"/>
<evidence type="ECO:0000256" key="1">
    <source>
        <dbReference type="SAM" id="MobiDB-lite"/>
    </source>
</evidence>
<proteinExistence type="predicted"/>
<accession>A0A1Q2CXQ3</accession>
<protein>
    <recommendedName>
        <fullName evidence="5">Lipoprotein</fullName>
    </recommendedName>
</protein>
<sequence>MPWRIVVVAAAMLLVGCTPSSQTPPPTQSAPTKAASPDPERLAYLAEECGATWTEPSADNSFTADVSAASEGEGMRLSVEVDVSLDSSHGRHEAHLRWLQGYVGDADDTVVGMVTTNTADETTSNSATVEITLGACPGGGLDLGDPLADGTYALRLYGIIDPTDHAHAQAENWVAEPLTVTVADGTARLG</sequence>
<feature type="signal peptide" evidence="2">
    <location>
        <begin position="1"/>
        <end position="22"/>
    </location>
</feature>
<evidence type="ECO:0000313" key="4">
    <source>
        <dbReference type="Proteomes" id="UP000188235"/>
    </source>
</evidence>
<reference evidence="3 4" key="1">
    <citation type="journal article" date="2008" name="Int. J. Syst. Evol. Microbiol.">
        <title>Tessaracoccus flavescens sp. nov., isolated from marine sediment.</title>
        <authorList>
            <person name="Lee D.W."/>
            <person name="Lee S.D."/>
        </authorList>
    </citation>
    <scope>NUCLEOTIDE SEQUENCE [LARGE SCALE GENOMIC DNA]</scope>
    <source>
        <strain evidence="3 4">SST-39T</strain>
    </source>
</reference>
<dbReference type="PROSITE" id="PS51257">
    <property type="entry name" value="PROKAR_LIPOPROTEIN"/>
    <property type="match status" value="1"/>
</dbReference>
<dbReference type="RefSeq" id="WP_077349676.1">
    <property type="nucleotide sequence ID" value="NZ_CP019607.1"/>
</dbReference>
<feature type="chain" id="PRO_5038402055" description="Lipoprotein" evidence="2">
    <location>
        <begin position="23"/>
        <end position="190"/>
    </location>
</feature>
<dbReference type="OrthoDB" id="5147806at2"/>
<organism evidence="3 4">
    <name type="scientific">Tessaracoccus flavescens</name>
    <dbReference type="NCBI Taxonomy" id="399497"/>
    <lineage>
        <taxon>Bacteria</taxon>
        <taxon>Bacillati</taxon>
        <taxon>Actinomycetota</taxon>
        <taxon>Actinomycetes</taxon>
        <taxon>Propionibacteriales</taxon>
        <taxon>Propionibacteriaceae</taxon>
        <taxon>Tessaracoccus</taxon>
    </lineage>
</organism>
<evidence type="ECO:0000256" key="2">
    <source>
        <dbReference type="SAM" id="SignalP"/>
    </source>
</evidence>
<dbReference type="KEGG" id="tfa:BW733_08690"/>